<dbReference type="InterPro" id="IPR013785">
    <property type="entry name" value="Aldolase_TIM"/>
</dbReference>
<dbReference type="EC" id="4.1.1.23" evidence="7"/>
<name>A0A7K3WMI8_9FLAO</name>
<evidence type="ECO:0000256" key="6">
    <source>
        <dbReference type="ARBA" id="ARBA00049157"/>
    </source>
</evidence>
<keyword evidence="4" id="KW-0665">Pyrimidine biosynthesis</keyword>
<dbReference type="Pfam" id="PF00215">
    <property type="entry name" value="OMPdecase"/>
    <property type="match status" value="1"/>
</dbReference>
<dbReference type="Gene3D" id="3.20.20.70">
    <property type="entry name" value="Aldolase class I"/>
    <property type="match status" value="1"/>
</dbReference>
<gene>
    <name evidence="9" type="primary">pyrF</name>
    <name evidence="9" type="ORF">G3O08_05015</name>
</gene>
<evidence type="ECO:0000256" key="2">
    <source>
        <dbReference type="ARBA" id="ARBA00008847"/>
    </source>
</evidence>
<comment type="catalytic activity">
    <reaction evidence="6">
        <text>orotidine 5'-phosphate + H(+) = UMP + CO2</text>
        <dbReference type="Rhea" id="RHEA:11596"/>
        <dbReference type="ChEBI" id="CHEBI:15378"/>
        <dbReference type="ChEBI" id="CHEBI:16526"/>
        <dbReference type="ChEBI" id="CHEBI:57538"/>
        <dbReference type="ChEBI" id="CHEBI:57865"/>
        <dbReference type="EC" id="4.1.1.23"/>
    </reaction>
</comment>
<dbReference type="NCBIfam" id="TIGR02127">
    <property type="entry name" value="pyrF_sub2"/>
    <property type="match status" value="1"/>
</dbReference>
<dbReference type="AlphaFoldDB" id="A0A7K3WMI8"/>
<dbReference type="Proteomes" id="UP000486602">
    <property type="component" value="Unassembled WGS sequence"/>
</dbReference>
<accession>A0A7K3WMI8</accession>
<keyword evidence="3" id="KW-0210">Decarboxylase</keyword>
<sequence length="274" mass="30402">MNREKLIDLIKSRGSFLCVGLDPDLDKIPLHLHEYEDPIFEFNAAIIDATRDHCVAYKPNLAFYESMGLFGWQSLQKTIEYIGESHFTIADAKRGDIGNTATKYAEAFFKNMAFDSVTVAPYMGSDSVKPFLEFEDKWVVLLALTSNPGADDFQLEIMDGGVEKLYQKVIRTSCTWGSPNNMMYVIGATRPEYIKEIRAMVPEHFFLVPGVGAQGGSLADVAENGLNSDVGLLVNASRSIIYAGRDEYFAEAAGSEAKRISAEMKLILQKKGLI</sequence>
<feature type="domain" description="Orotidine 5'-phosphate decarboxylase" evidence="8">
    <location>
        <begin position="16"/>
        <end position="253"/>
    </location>
</feature>
<dbReference type="GO" id="GO:0044205">
    <property type="term" value="P:'de novo' UMP biosynthetic process"/>
    <property type="evidence" value="ECO:0007669"/>
    <property type="project" value="UniProtKB-UniPathway"/>
</dbReference>
<evidence type="ECO:0000313" key="9">
    <source>
        <dbReference type="EMBL" id="NEN22856.1"/>
    </source>
</evidence>
<evidence type="ECO:0000259" key="8">
    <source>
        <dbReference type="SMART" id="SM00934"/>
    </source>
</evidence>
<evidence type="ECO:0000256" key="3">
    <source>
        <dbReference type="ARBA" id="ARBA00022793"/>
    </source>
</evidence>
<dbReference type="RefSeq" id="WP_163283582.1">
    <property type="nucleotide sequence ID" value="NZ_JAAGVY010000006.1"/>
</dbReference>
<organism evidence="9 10">
    <name type="scientific">Cryomorpha ignava</name>
    <dbReference type="NCBI Taxonomy" id="101383"/>
    <lineage>
        <taxon>Bacteria</taxon>
        <taxon>Pseudomonadati</taxon>
        <taxon>Bacteroidota</taxon>
        <taxon>Flavobacteriia</taxon>
        <taxon>Flavobacteriales</taxon>
        <taxon>Cryomorphaceae</taxon>
        <taxon>Cryomorpha</taxon>
    </lineage>
</organism>
<dbReference type="GO" id="GO:0006207">
    <property type="term" value="P:'de novo' pyrimidine nucleobase biosynthetic process"/>
    <property type="evidence" value="ECO:0007669"/>
    <property type="project" value="InterPro"/>
</dbReference>
<dbReference type="PANTHER" id="PTHR43375">
    <property type="entry name" value="OROTIDINE 5'-PHOSPHATE DECARBOXYLASE"/>
    <property type="match status" value="1"/>
</dbReference>
<proteinExistence type="inferred from homology"/>
<dbReference type="PANTHER" id="PTHR43375:SF1">
    <property type="entry name" value="OROTIDINE 5'-PHOSPHATE DECARBOXYLASE"/>
    <property type="match status" value="1"/>
</dbReference>
<comment type="similarity">
    <text evidence="2">Belongs to the OMP decarboxylase family. Type 2 subfamily.</text>
</comment>
<dbReference type="UniPathway" id="UPA00070">
    <property type="reaction ID" value="UER00120"/>
</dbReference>
<dbReference type="CDD" id="cd04725">
    <property type="entry name" value="OMP_decarboxylase_like"/>
    <property type="match status" value="1"/>
</dbReference>
<dbReference type="GO" id="GO:0004590">
    <property type="term" value="F:orotidine-5'-phosphate decarboxylase activity"/>
    <property type="evidence" value="ECO:0007669"/>
    <property type="project" value="UniProtKB-UniRule"/>
</dbReference>
<dbReference type="SUPFAM" id="SSF51366">
    <property type="entry name" value="Ribulose-phoshate binding barrel"/>
    <property type="match status" value="1"/>
</dbReference>
<protein>
    <recommendedName>
        <fullName evidence="7">Orotidine-5'-phosphate decarboxylase</fullName>
        <ecNumber evidence="7">4.1.1.23</ecNumber>
    </recommendedName>
</protein>
<dbReference type="InterPro" id="IPR001754">
    <property type="entry name" value="OMPdeCOase_dom"/>
</dbReference>
<keyword evidence="5 9" id="KW-0456">Lyase</keyword>
<comment type="caution">
    <text evidence="9">The sequence shown here is derived from an EMBL/GenBank/DDBJ whole genome shotgun (WGS) entry which is preliminary data.</text>
</comment>
<comment type="pathway">
    <text evidence="1">Pyrimidine metabolism; UMP biosynthesis via de novo pathway; UMP from orotate: step 2/2.</text>
</comment>
<keyword evidence="10" id="KW-1185">Reference proteome</keyword>
<dbReference type="EMBL" id="JAAGVY010000006">
    <property type="protein sequence ID" value="NEN22856.1"/>
    <property type="molecule type" value="Genomic_DNA"/>
</dbReference>
<reference evidence="9 10" key="1">
    <citation type="submission" date="2020-02" db="EMBL/GenBank/DDBJ databases">
        <title>Out from the shadows clarifying the taxonomy of the family Cryomorphaceae and related taxa by utilizing the GTDB taxonomic framework.</title>
        <authorList>
            <person name="Bowman J.P."/>
        </authorList>
    </citation>
    <scope>NUCLEOTIDE SEQUENCE [LARGE SCALE GENOMIC DNA]</scope>
    <source>
        <strain evidence="9 10">QSSC 1-22</strain>
    </source>
</reference>
<dbReference type="InterPro" id="IPR011060">
    <property type="entry name" value="RibuloseP-bd_barrel"/>
</dbReference>
<dbReference type="InterPro" id="IPR011995">
    <property type="entry name" value="OMPdecase_type-2"/>
</dbReference>
<evidence type="ECO:0000313" key="10">
    <source>
        <dbReference type="Proteomes" id="UP000486602"/>
    </source>
</evidence>
<dbReference type="SMART" id="SM00934">
    <property type="entry name" value="OMPdecase"/>
    <property type="match status" value="1"/>
</dbReference>
<evidence type="ECO:0000256" key="5">
    <source>
        <dbReference type="ARBA" id="ARBA00023239"/>
    </source>
</evidence>
<evidence type="ECO:0000256" key="1">
    <source>
        <dbReference type="ARBA" id="ARBA00004861"/>
    </source>
</evidence>
<evidence type="ECO:0000256" key="4">
    <source>
        <dbReference type="ARBA" id="ARBA00022975"/>
    </source>
</evidence>
<evidence type="ECO:0000256" key="7">
    <source>
        <dbReference type="NCBIfam" id="TIGR02127"/>
    </source>
</evidence>